<name>A0ABM1SED4_LIMPO</name>
<evidence type="ECO:0000256" key="3">
    <source>
        <dbReference type="ARBA" id="ARBA00022475"/>
    </source>
</evidence>
<keyword evidence="8 14" id="KW-0675">Receptor</keyword>
<dbReference type="RefSeq" id="XP_022241989.1">
    <property type="nucleotide sequence ID" value="XM_022386281.1"/>
</dbReference>
<comment type="subcellular location">
    <subcellularLocation>
        <location evidence="1">Cell membrane</location>
        <topology evidence="1">Multi-pass membrane protein</topology>
    </subcellularLocation>
</comment>
<keyword evidence="4" id="KW-0812">Transmembrane</keyword>
<evidence type="ECO:0000256" key="11">
    <source>
        <dbReference type="ARBA" id="ARBA00023303"/>
    </source>
</evidence>
<evidence type="ECO:0000313" key="14">
    <source>
        <dbReference type="RefSeq" id="XP_022241989.1"/>
    </source>
</evidence>
<dbReference type="PANTHER" id="PTHR42643:SF24">
    <property type="entry name" value="IONOTROPIC RECEPTOR 60A"/>
    <property type="match status" value="1"/>
</dbReference>
<keyword evidence="9" id="KW-0325">Glycoprotein</keyword>
<feature type="non-terminal residue" evidence="14">
    <location>
        <position position="140"/>
    </location>
</feature>
<keyword evidence="13" id="KW-1185">Reference proteome</keyword>
<organism evidence="13 14">
    <name type="scientific">Limulus polyphemus</name>
    <name type="common">Atlantic horseshoe crab</name>
    <dbReference type="NCBI Taxonomy" id="6850"/>
    <lineage>
        <taxon>Eukaryota</taxon>
        <taxon>Metazoa</taxon>
        <taxon>Ecdysozoa</taxon>
        <taxon>Arthropoda</taxon>
        <taxon>Chelicerata</taxon>
        <taxon>Merostomata</taxon>
        <taxon>Xiphosura</taxon>
        <taxon>Limulidae</taxon>
        <taxon>Limulus</taxon>
    </lineage>
</organism>
<evidence type="ECO:0000313" key="13">
    <source>
        <dbReference type="Proteomes" id="UP000694941"/>
    </source>
</evidence>
<keyword evidence="2" id="KW-0813">Transport</keyword>
<dbReference type="InterPro" id="IPR019594">
    <property type="entry name" value="Glu/Gly-bd"/>
</dbReference>
<evidence type="ECO:0000256" key="8">
    <source>
        <dbReference type="ARBA" id="ARBA00023170"/>
    </source>
</evidence>
<accession>A0ABM1SED4</accession>
<dbReference type="Gene3D" id="3.40.190.10">
    <property type="entry name" value="Periplasmic binding protein-like II"/>
    <property type="match status" value="1"/>
</dbReference>
<gene>
    <name evidence="14" type="primary">LOC111085844</name>
</gene>
<keyword evidence="10" id="KW-1071">Ligand-gated ion channel</keyword>
<proteinExistence type="predicted"/>
<evidence type="ECO:0000256" key="9">
    <source>
        <dbReference type="ARBA" id="ARBA00023180"/>
    </source>
</evidence>
<evidence type="ECO:0000256" key="2">
    <source>
        <dbReference type="ARBA" id="ARBA00022448"/>
    </source>
</evidence>
<dbReference type="Proteomes" id="UP000694941">
    <property type="component" value="Unplaced"/>
</dbReference>
<evidence type="ECO:0000256" key="10">
    <source>
        <dbReference type="ARBA" id="ARBA00023286"/>
    </source>
</evidence>
<reference evidence="14" key="1">
    <citation type="submission" date="2025-08" db="UniProtKB">
        <authorList>
            <consortium name="RefSeq"/>
        </authorList>
    </citation>
    <scope>IDENTIFICATION</scope>
    <source>
        <tissue evidence="14">Muscle</tissue>
    </source>
</reference>
<evidence type="ECO:0000259" key="12">
    <source>
        <dbReference type="SMART" id="SM00918"/>
    </source>
</evidence>
<keyword evidence="3" id="KW-1003">Cell membrane</keyword>
<dbReference type="InterPro" id="IPR052192">
    <property type="entry name" value="Insect_Ionotropic_Sensory_Rcpt"/>
</dbReference>
<evidence type="ECO:0000256" key="5">
    <source>
        <dbReference type="ARBA" id="ARBA00022989"/>
    </source>
</evidence>
<dbReference type="Pfam" id="PF10613">
    <property type="entry name" value="Lig_chan-Glu_bd"/>
    <property type="match status" value="1"/>
</dbReference>
<keyword evidence="6" id="KW-0406">Ion transport</keyword>
<dbReference type="GeneID" id="111085844"/>
<keyword evidence="7" id="KW-0472">Membrane</keyword>
<sequence length="140" mass="15677">MAYSFPLRNTPSQARHIRVVAEEWLPFVKVDKIGACLAVRGPMAEILHFLATNLNFSYTVIQPEDHQWGSKKSDGSWSGMIGLLHRKEAEFLATPVSANLHRLEVADFTVPLMVDSQGLLVASPAEENDAFGFFFSLNWE</sequence>
<keyword evidence="11" id="KW-0407">Ion channel</keyword>
<feature type="domain" description="Ionotropic glutamate receptor L-glutamate and glycine-binding" evidence="12">
    <location>
        <begin position="26"/>
        <end position="86"/>
    </location>
</feature>
<protein>
    <submittedName>
        <fullName evidence="14">Probable glutamate receptor</fullName>
    </submittedName>
</protein>
<evidence type="ECO:0000256" key="7">
    <source>
        <dbReference type="ARBA" id="ARBA00023136"/>
    </source>
</evidence>
<evidence type="ECO:0000256" key="4">
    <source>
        <dbReference type="ARBA" id="ARBA00022692"/>
    </source>
</evidence>
<evidence type="ECO:0000256" key="6">
    <source>
        <dbReference type="ARBA" id="ARBA00023065"/>
    </source>
</evidence>
<dbReference type="SMART" id="SM00918">
    <property type="entry name" value="Lig_chan-Glu_bd"/>
    <property type="match status" value="1"/>
</dbReference>
<dbReference type="SUPFAM" id="SSF53850">
    <property type="entry name" value="Periplasmic binding protein-like II"/>
    <property type="match status" value="1"/>
</dbReference>
<keyword evidence="5" id="KW-1133">Transmembrane helix</keyword>
<evidence type="ECO:0000256" key="1">
    <source>
        <dbReference type="ARBA" id="ARBA00004651"/>
    </source>
</evidence>
<dbReference type="PANTHER" id="PTHR42643">
    <property type="entry name" value="IONOTROPIC RECEPTOR 20A-RELATED"/>
    <property type="match status" value="1"/>
</dbReference>